<dbReference type="InterPro" id="IPR000924">
    <property type="entry name" value="Glu/Gln-tRNA-synth"/>
</dbReference>
<dbReference type="Gene3D" id="3.30.930.10">
    <property type="entry name" value="Bira Bifunctional Protein, Domain 2"/>
    <property type="match status" value="1"/>
</dbReference>
<dbReference type="Gene3D" id="3.40.50.620">
    <property type="entry name" value="HUPs"/>
    <property type="match status" value="1"/>
</dbReference>
<feature type="domain" description="WHEP-TRS" evidence="9">
    <location>
        <begin position="890"/>
        <end position="946"/>
    </location>
</feature>
<dbReference type="PROSITE" id="PS51185">
    <property type="entry name" value="WHEP_TRS_2"/>
    <property type="match status" value="3"/>
</dbReference>
<feature type="domain" description="Aminoacyl-transfer RNA synthetases class-II family profile" evidence="8">
    <location>
        <begin position="1091"/>
        <end position="1333"/>
    </location>
</feature>
<evidence type="ECO:0000256" key="4">
    <source>
        <dbReference type="ARBA" id="ARBA00022884"/>
    </source>
</evidence>
<accession>T2MHA2</accession>
<dbReference type="SUPFAM" id="SSF47616">
    <property type="entry name" value="GST C-terminal domain-like"/>
    <property type="match status" value="1"/>
</dbReference>
<dbReference type="Pfam" id="PF03950">
    <property type="entry name" value="tRNA-synt_1c_C"/>
    <property type="match status" value="1"/>
</dbReference>
<keyword evidence="1" id="KW-0436">Ligase</keyword>
<dbReference type="Pfam" id="PF00458">
    <property type="entry name" value="WHEP-TRS"/>
    <property type="match status" value="3"/>
</dbReference>
<dbReference type="EMBL" id="HAAD01005247">
    <property type="protein sequence ID" value="CDG71479.1"/>
    <property type="molecule type" value="mRNA"/>
</dbReference>
<dbReference type="InterPro" id="IPR006195">
    <property type="entry name" value="aa-tRNA-synth_II"/>
</dbReference>
<feature type="compositionally biased region" description="Polar residues" evidence="7">
    <location>
        <begin position="793"/>
        <end position="803"/>
    </location>
</feature>
<dbReference type="InterPro" id="IPR020058">
    <property type="entry name" value="Glu/Gln-tRNA-synth_Ib_cat-dom"/>
</dbReference>
<dbReference type="InterPro" id="IPR002314">
    <property type="entry name" value="aa-tRNA-synt_IIb"/>
</dbReference>
<dbReference type="GO" id="GO:0004818">
    <property type="term" value="F:glutamate-tRNA ligase activity"/>
    <property type="evidence" value="ECO:0007669"/>
    <property type="project" value="InterPro"/>
</dbReference>
<dbReference type="SUPFAM" id="SSF64586">
    <property type="entry name" value="C-terminal domain of ProRS"/>
    <property type="match status" value="1"/>
</dbReference>
<dbReference type="SUPFAM" id="SSF50715">
    <property type="entry name" value="Ribosomal protein L25-like"/>
    <property type="match status" value="1"/>
</dbReference>
<dbReference type="InterPro" id="IPR000738">
    <property type="entry name" value="WHEP-TRS_dom"/>
</dbReference>
<dbReference type="SUPFAM" id="SSF47060">
    <property type="entry name" value="S15/NS1 RNA-binding domain"/>
    <property type="match status" value="3"/>
</dbReference>
<dbReference type="GO" id="GO:0017101">
    <property type="term" value="C:aminoacyl-tRNA synthetase multienzyme complex"/>
    <property type="evidence" value="ECO:0007669"/>
    <property type="project" value="TreeGrafter"/>
</dbReference>
<keyword evidence="2" id="KW-0547">Nucleotide-binding</keyword>
<evidence type="ECO:0000256" key="1">
    <source>
        <dbReference type="ARBA" id="ARBA00022598"/>
    </source>
</evidence>
<evidence type="ECO:0000259" key="9">
    <source>
        <dbReference type="PROSITE" id="PS51185"/>
    </source>
</evidence>
<dbReference type="OrthoDB" id="1350766at2759"/>
<feature type="compositionally biased region" description="Basic and acidic residues" evidence="7">
    <location>
        <begin position="1017"/>
        <end position="1045"/>
    </location>
</feature>
<dbReference type="SMART" id="SM00991">
    <property type="entry name" value="WHEP-TRS"/>
    <property type="match status" value="3"/>
</dbReference>
<dbReference type="PANTHER" id="PTHR43382:SF2">
    <property type="entry name" value="BIFUNCTIONAL GLUTAMATE_PROLINE--TRNA LIGASE"/>
    <property type="match status" value="1"/>
</dbReference>
<dbReference type="GO" id="GO:0005737">
    <property type="term" value="C:cytoplasm"/>
    <property type="evidence" value="ECO:0007669"/>
    <property type="project" value="InterPro"/>
</dbReference>
<reference evidence="10" key="1">
    <citation type="journal article" date="2013" name="Genome Biol. Evol.">
        <title>Punctuated emergences of genetic and phenotypic innovations in eumetazoan, bilaterian, euteleostome, and hominidae ancestors.</title>
        <authorList>
            <person name="Wenger Y."/>
            <person name="Galliot B."/>
        </authorList>
    </citation>
    <scope>NUCLEOTIDE SEQUENCE</scope>
    <source>
        <tissue evidence="10">Whole animals</tissue>
    </source>
</reference>
<dbReference type="InterPro" id="IPR004154">
    <property type="entry name" value="Anticodon-bd"/>
</dbReference>
<dbReference type="InterPro" id="IPR045864">
    <property type="entry name" value="aa-tRNA-synth_II/BPL/LPL"/>
</dbReference>
<dbReference type="HAMAP" id="MF_02076">
    <property type="entry name" value="Glu_tRNA_synth_type2"/>
    <property type="match status" value="1"/>
</dbReference>
<dbReference type="Pfam" id="PF21972">
    <property type="entry name" value="Arc1p_N_like"/>
    <property type="match status" value="1"/>
</dbReference>
<feature type="non-terminal residue" evidence="10">
    <location>
        <position position="1"/>
    </location>
</feature>
<dbReference type="InterPro" id="IPR036282">
    <property type="entry name" value="Glutathione-S-Trfase_C_sf"/>
</dbReference>
<dbReference type="Gene3D" id="3.40.50.800">
    <property type="entry name" value="Anticodon-binding domain"/>
    <property type="match status" value="1"/>
</dbReference>
<organism evidence="10">
    <name type="scientific">Hydra vulgaris</name>
    <name type="common">Hydra</name>
    <name type="synonym">Hydra attenuata</name>
    <dbReference type="NCBI Taxonomy" id="6087"/>
    <lineage>
        <taxon>Eukaryota</taxon>
        <taxon>Metazoa</taxon>
        <taxon>Cnidaria</taxon>
        <taxon>Hydrozoa</taxon>
        <taxon>Hydroidolina</taxon>
        <taxon>Anthoathecata</taxon>
        <taxon>Aplanulata</taxon>
        <taxon>Hydridae</taxon>
        <taxon>Hydra</taxon>
    </lineage>
</organism>
<dbReference type="GO" id="GO:0006433">
    <property type="term" value="P:prolyl-tRNA aminoacylation"/>
    <property type="evidence" value="ECO:0007669"/>
    <property type="project" value="InterPro"/>
</dbReference>
<dbReference type="InterPro" id="IPR009068">
    <property type="entry name" value="uS15_NS1_RNA-bd_sf"/>
</dbReference>
<dbReference type="InterPro" id="IPR001412">
    <property type="entry name" value="aa-tRNA-synth_I_CS"/>
</dbReference>
<dbReference type="CDD" id="cd00936">
    <property type="entry name" value="WEPRS_RNA"/>
    <property type="match status" value="3"/>
</dbReference>
<evidence type="ECO:0000256" key="2">
    <source>
        <dbReference type="ARBA" id="ARBA00022741"/>
    </source>
</evidence>
<evidence type="ECO:0000259" key="8">
    <source>
        <dbReference type="PROSITE" id="PS50862"/>
    </source>
</evidence>
<dbReference type="SUPFAM" id="SSF52374">
    <property type="entry name" value="Nucleotidylyl transferase"/>
    <property type="match status" value="1"/>
</dbReference>
<gene>
    <name evidence="10" type="primary">EPRS</name>
</gene>
<evidence type="ECO:0000256" key="7">
    <source>
        <dbReference type="SAM" id="MobiDB-lite"/>
    </source>
</evidence>
<dbReference type="CDD" id="cd00862">
    <property type="entry name" value="ProRS_anticodon_zinc"/>
    <property type="match status" value="1"/>
</dbReference>
<feature type="region of interest" description="Disordered" evidence="7">
    <location>
        <begin position="752"/>
        <end position="803"/>
    </location>
</feature>
<dbReference type="Pfam" id="PF00587">
    <property type="entry name" value="tRNA-synt_2b"/>
    <property type="match status" value="1"/>
</dbReference>
<dbReference type="NCBIfam" id="TIGR00408">
    <property type="entry name" value="proS_fam_I"/>
    <property type="match status" value="1"/>
</dbReference>
<evidence type="ECO:0000313" key="10">
    <source>
        <dbReference type="EMBL" id="CDG71479.1"/>
    </source>
</evidence>
<dbReference type="FunFam" id="3.40.50.800:FF:000005">
    <property type="entry name" value="bifunctional glutamate/proline--tRNA ligase"/>
    <property type="match status" value="1"/>
</dbReference>
<dbReference type="InterPro" id="IPR014729">
    <property type="entry name" value="Rossmann-like_a/b/a_fold"/>
</dbReference>
<dbReference type="SUPFAM" id="SSF52954">
    <property type="entry name" value="Class II aaRS ABD-related"/>
    <property type="match status" value="1"/>
</dbReference>
<feature type="domain" description="WHEP-TRS" evidence="9">
    <location>
        <begin position="805"/>
        <end position="861"/>
    </location>
</feature>
<dbReference type="PROSITE" id="PS00178">
    <property type="entry name" value="AA_TRNA_LIGASE_I"/>
    <property type="match status" value="1"/>
</dbReference>
<dbReference type="InterPro" id="IPR020056">
    <property type="entry name" value="Rbsml_bL25/Gln-tRNA_synth_N"/>
</dbReference>
<dbReference type="Pfam" id="PF09180">
    <property type="entry name" value="ProRS-C_1"/>
    <property type="match status" value="1"/>
</dbReference>
<dbReference type="PRINTS" id="PR00987">
    <property type="entry name" value="TRNASYNTHGLU"/>
</dbReference>
<dbReference type="GO" id="GO:0003723">
    <property type="term" value="F:RNA binding"/>
    <property type="evidence" value="ECO:0007669"/>
    <property type="project" value="UniProtKB-KW"/>
</dbReference>
<dbReference type="InterPro" id="IPR017449">
    <property type="entry name" value="Pro-tRNA_synth_II"/>
</dbReference>
<dbReference type="NCBIfam" id="TIGR00463">
    <property type="entry name" value="gltX_arch"/>
    <property type="match status" value="1"/>
</dbReference>
<dbReference type="PANTHER" id="PTHR43382">
    <property type="entry name" value="PROLYL-TRNA SYNTHETASE"/>
    <property type="match status" value="1"/>
</dbReference>
<sequence length="1550" mass="176266">TLFMNLTSPGVYRAFSQNIKRFLPVFSTSSRKLLLNRYYLFMREMSITVNVDVKNYPTVSLLTVAHLQENGIKVTLVEGNSTFVKLSNSSIEGDTSVAKYLARLYPNENLYGSSVLEKSQVDSWIDFSHLYLRSPEDINDPLNELNKCLEPATHLVGHSFTLADFAVWASLKGYSTWESMFKKRYNHVLRWFEYCSNQKIFKFVMDNKTKNPTSIENVKDVKKATGLKTTMEEGGKFFDLPGAEKGKVVVRFPPEASGYLHIGHAKAALMNQYYKELYDGKLIMRFDDTNPAKENAHFEEIILEDIKLLQLTPDHYSRTSDHFDVMLKYADQMIKQGDAYCDNTVAEEVKRLREERLPSPNRNLSIDENLELFKEMIAGSEKGLTYCLRAKIDYKSDNGCLRDPVMYRCRTEEHLVHGNKYVVYPTYDFACPIVDSLEGVTHALRTSEYLDRDSQYYWFIDKLGLRKPYIYSYSRLALVNTVLSKRKLTYLVDEGFVDGWDDPRFPTVRGILRRGMSVQGLKEFIVAQGSSKSNVHMEWDKIWAFNKKVIDPIAPRFNALLKSDVVPVIVNGATESSAEYPKHPKNDEVGKKQVYYSSKVYIEGEDANLMKENELVTFINWGNLRITKINKDGEKVKSIEANLELENKDFKKTAKITWLAEHSKAPFIPTQCLFFDNIIDKDLTRDDDFKEHISKNTKHVYEMMGDPCLSTIKKGDIIQLQRRGFFICDEPYQSASRHSGLETPCKLFHIPDGSSSGMMNQGKDKANASSSSSREKSSSSKKQVKQEPKEQKTLVNKENQLKEQTSQALFDSVTAQGEKIRKLKSDKASKETITAEVNILKDLKAKYKELTGVEYTNDASVVAKPTTVAKPTVTKPAVKTESTKQDSSNTHQSLYNSISAQGDRIRNLKSEKASKEVIGAEVNILKELKNKYKTLTGIDYPALSQPADLQMAPTSSPTIVHASSSDDMTKKINDQGEKIRLLKSAKTSKDVLQPEIDILLKLKAEYKVLTGSDYKPQGEVKHTEDKKKVEKPKEKVEVKQEDGKKQSRLGLEATKEESLSDWYSQVITKSELIEYYDVSGCYILRPWAYGIWETIKEFFDQKIKASGVENCYFPMFVSQAALEKEKDHIQDFAPEVAWVTKSGQSELAEPIAIRPTSETVMYPSYAKWIQSYRDLPLRMNQWCNVVRWEFKHPQPFLRTREFLWQEGHTAYANKEEACEEVLEILGYYEQVYTELLAIPVVKGRKTEKEKFAGGDFTTTCEAFISASGRAIQGATSHHLGQNFSKMFNIVIEDPKNPESKEKLFIYQNSWGLTTRSIGVMVMVHGDNKGLVLPPRVANIQVIIVPVGVTASTTAEKRQEIYDYCNNYEAILKKAGIRVKLDARDNYSPGWKFNHWELKGVPIRIELGPRDIEKNELVAVRRDTGEKISMKQEGCSDEISSLLERIQSDMLARATDQLNSALTVTKSWEEFNSNLDKNKLIQAPFCGGIKCEELIKKESAREDNADSGAPSMGAKSLCIPFKQPAIVTDEKCIHPGCNQPAVSYTLFGRSY</sequence>
<dbReference type="Gene3D" id="1.10.287.10">
    <property type="entry name" value="S15/NS1, RNA-binding"/>
    <property type="match status" value="3"/>
</dbReference>
<dbReference type="CDD" id="cd00778">
    <property type="entry name" value="ProRS_core_arch_euk"/>
    <property type="match status" value="1"/>
</dbReference>
<evidence type="ECO:0000256" key="5">
    <source>
        <dbReference type="ARBA" id="ARBA00022917"/>
    </source>
</evidence>
<dbReference type="GO" id="GO:0005524">
    <property type="term" value="F:ATP binding"/>
    <property type="evidence" value="ECO:0007669"/>
    <property type="project" value="UniProtKB-KW"/>
</dbReference>
<dbReference type="Gene3D" id="1.20.1050.130">
    <property type="match status" value="1"/>
</dbReference>
<dbReference type="InterPro" id="IPR020059">
    <property type="entry name" value="Glu/Gln-tRNA-synth_Ib_codon-bd"/>
</dbReference>
<dbReference type="InterPro" id="IPR036621">
    <property type="entry name" value="Anticodon-bd_dom_sf"/>
</dbReference>
<dbReference type="SMART" id="SM00946">
    <property type="entry name" value="ProRS-C_1"/>
    <property type="match status" value="1"/>
</dbReference>
<proteinExistence type="evidence at transcript level"/>
<dbReference type="CDD" id="cd10309">
    <property type="entry name" value="GST_C_GluProRS_N"/>
    <property type="match status" value="1"/>
</dbReference>
<dbReference type="PROSITE" id="PS50862">
    <property type="entry name" value="AA_TRNA_LIGASE_II"/>
    <property type="match status" value="1"/>
</dbReference>
<dbReference type="FunFam" id="3.30.110.30:FF:000001">
    <property type="entry name" value="Bifunctional glutamate/proline--tRNA ligase"/>
    <property type="match status" value="1"/>
</dbReference>
<dbReference type="InterPro" id="IPR049437">
    <property type="entry name" value="tRNA-synt_1c_C2"/>
</dbReference>
<dbReference type="InterPro" id="IPR016061">
    <property type="entry name" value="Pro-tRNA_ligase_II_C"/>
</dbReference>
<keyword evidence="4" id="KW-0694">RNA-binding</keyword>
<dbReference type="SUPFAM" id="SSF55681">
    <property type="entry name" value="Class II aaRS and biotin synthetases"/>
    <property type="match status" value="1"/>
</dbReference>
<feature type="domain" description="WHEP-TRS" evidence="9">
    <location>
        <begin position="964"/>
        <end position="1020"/>
    </location>
</feature>
<dbReference type="FunFam" id="1.10.1160.10:FF:000001">
    <property type="entry name" value="Glutamine--tRNA ligase"/>
    <property type="match status" value="1"/>
</dbReference>
<dbReference type="InterPro" id="IPR033721">
    <property type="entry name" value="ProRS_core_arch_euk"/>
</dbReference>
<feature type="region of interest" description="Disordered" evidence="7">
    <location>
        <begin position="1017"/>
        <end position="1048"/>
    </location>
</feature>
<dbReference type="InterPro" id="IPR011035">
    <property type="entry name" value="Ribosomal_bL25/Gln-tRNA_synth"/>
</dbReference>
<feature type="region of interest" description="Disordered" evidence="7">
    <location>
        <begin position="873"/>
        <end position="898"/>
    </location>
</feature>
<dbReference type="HAMAP" id="MF_01571">
    <property type="entry name" value="Pro_tRNA_synth_type3"/>
    <property type="match status" value="1"/>
</dbReference>
<feature type="compositionally biased region" description="Basic and acidic residues" evidence="7">
    <location>
        <begin position="773"/>
        <end position="792"/>
    </location>
</feature>
<dbReference type="InterPro" id="IPR004499">
    <property type="entry name" value="Pro-tRNA-ligase_IIa_arc-type"/>
</dbReference>
<dbReference type="Pfam" id="PF03129">
    <property type="entry name" value="HGTP_anticodon"/>
    <property type="match status" value="1"/>
</dbReference>
<dbReference type="Pfam" id="PF00749">
    <property type="entry name" value="tRNA-synt_1c"/>
    <property type="match status" value="1"/>
</dbReference>
<dbReference type="FunFam" id="3.40.50.620:FF:000070">
    <property type="entry name" value="Bifunctional glutamate/proline--tRNA ligase"/>
    <property type="match status" value="1"/>
</dbReference>
<dbReference type="Gene3D" id="2.40.240.10">
    <property type="entry name" value="Ribosomal Protein L25, Chain P"/>
    <property type="match status" value="2"/>
</dbReference>
<keyword evidence="5" id="KW-0648">Protein biosynthesis</keyword>
<dbReference type="Gene3D" id="3.30.110.30">
    <property type="entry name" value="C-terminal domain of ProRS"/>
    <property type="match status" value="1"/>
</dbReference>
<name>T2MHA2_HYDVU</name>
<evidence type="ECO:0000256" key="6">
    <source>
        <dbReference type="ARBA" id="ARBA00023146"/>
    </source>
</evidence>
<dbReference type="GO" id="GO:0006424">
    <property type="term" value="P:glutamyl-tRNA aminoacylation"/>
    <property type="evidence" value="ECO:0007669"/>
    <property type="project" value="InterPro"/>
</dbReference>
<dbReference type="GO" id="GO:0004827">
    <property type="term" value="F:proline-tRNA ligase activity"/>
    <property type="evidence" value="ECO:0007669"/>
    <property type="project" value="InterPro"/>
</dbReference>
<feature type="compositionally biased region" description="Polar residues" evidence="7">
    <location>
        <begin position="885"/>
        <end position="898"/>
    </location>
</feature>
<dbReference type="FunFam" id="3.90.800.10:FF:000001">
    <property type="entry name" value="Glutamine--tRNA ligase"/>
    <property type="match status" value="1"/>
</dbReference>
<protein>
    <submittedName>
        <fullName evidence="10">Bifunctional aminoacyl-tRNA synthetase</fullName>
    </submittedName>
</protein>
<dbReference type="InterPro" id="IPR004526">
    <property type="entry name" value="Glu-tRNA-synth_arc/euk"/>
</dbReference>
<keyword evidence="6 10" id="KW-0030">Aminoacyl-tRNA synthetase</keyword>
<evidence type="ECO:0000256" key="3">
    <source>
        <dbReference type="ARBA" id="ARBA00022840"/>
    </source>
</evidence>
<dbReference type="Pfam" id="PF20974">
    <property type="entry name" value="tRNA-synt_1c_C2"/>
    <property type="match status" value="1"/>
</dbReference>
<dbReference type="InterPro" id="IPR053836">
    <property type="entry name" value="Arc1-like_N"/>
</dbReference>
<keyword evidence="3" id="KW-0067">ATP-binding</keyword>
<dbReference type="FunFam" id="3.30.930.10:FF:000007">
    <property type="entry name" value="Bifunctional glutamate/proline--tRNA ligase"/>
    <property type="match status" value="1"/>
</dbReference>